<evidence type="ECO:0000313" key="2">
    <source>
        <dbReference type="EMBL" id="QHU35715.1"/>
    </source>
</evidence>
<sequence length="43" mass="5009">MNMDVVILLCIAILVYIMLVVYGNKRTLSDTYIDNIPYIQEML</sequence>
<accession>A0A6C0M0A6</accession>
<dbReference type="AlphaFoldDB" id="A0A6C0M0A6"/>
<keyword evidence="1" id="KW-0472">Membrane</keyword>
<feature type="transmembrane region" description="Helical" evidence="1">
    <location>
        <begin position="6"/>
        <end position="23"/>
    </location>
</feature>
<protein>
    <submittedName>
        <fullName evidence="2">Uncharacterized protein</fullName>
    </submittedName>
</protein>
<keyword evidence="1" id="KW-1133">Transmembrane helix</keyword>
<reference evidence="2" key="1">
    <citation type="journal article" date="2020" name="Nature">
        <title>Giant virus diversity and host interactions through global metagenomics.</title>
        <authorList>
            <person name="Schulz F."/>
            <person name="Roux S."/>
            <person name="Paez-Espino D."/>
            <person name="Jungbluth S."/>
            <person name="Walsh D.A."/>
            <person name="Denef V.J."/>
            <person name="McMahon K.D."/>
            <person name="Konstantinidis K.T."/>
            <person name="Eloe-Fadrosh E.A."/>
            <person name="Kyrpides N.C."/>
            <person name="Woyke T."/>
        </authorList>
    </citation>
    <scope>NUCLEOTIDE SEQUENCE</scope>
    <source>
        <strain evidence="2">GVMAG-S-1029409-49</strain>
    </source>
</reference>
<organism evidence="2">
    <name type="scientific">viral metagenome</name>
    <dbReference type="NCBI Taxonomy" id="1070528"/>
    <lineage>
        <taxon>unclassified sequences</taxon>
        <taxon>metagenomes</taxon>
        <taxon>organismal metagenomes</taxon>
    </lineage>
</organism>
<evidence type="ECO:0000256" key="1">
    <source>
        <dbReference type="SAM" id="Phobius"/>
    </source>
</evidence>
<dbReference type="EMBL" id="MN740610">
    <property type="protein sequence ID" value="QHU35715.1"/>
    <property type="molecule type" value="Genomic_DNA"/>
</dbReference>
<name>A0A6C0M0A6_9ZZZZ</name>
<proteinExistence type="predicted"/>
<keyword evidence="1" id="KW-0812">Transmembrane</keyword>